<evidence type="ECO:0008006" key="2">
    <source>
        <dbReference type="Google" id="ProtNLM"/>
    </source>
</evidence>
<sequence length="262" mass="30442">MIIKPIRWSFFIKLISLALVIAASGCNQGSYKNISDNPDVYFKENYTLNELPRQVKHKIKVFNRGKAIKPDAVELELDITRTDMETMSVIKTHSIKKIEKLGLGVVRSIERRTKDGGLYARVMDISYNGIMELKKETFKNNKKIHSHFHEVRTIDKISFDISNMDVNKIYKIVYQAGRKIDEYNYEKYEVECARKNKINANFLNSTITGNAIGIMCKYYFKGEIYSTVKYWYIDSYGISIVNEIDDFGSITTYRVRSFTPIL</sequence>
<protein>
    <recommendedName>
        <fullName evidence="2">Lipoprotein</fullName>
    </recommendedName>
</protein>
<evidence type="ECO:0000313" key="1">
    <source>
        <dbReference type="EMBL" id="VAW68398.1"/>
    </source>
</evidence>
<organism evidence="1">
    <name type="scientific">hydrothermal vent metagenome</name>
    <dbReference type="NCBI Taxonomy" id="652676"/>
    <lineage>
        <taxon>unclassified sequences</taxon>
        <taxon>metagenomes</taxon>
        <taxon>ecological metagenomes</taxon>
    </lineage>
</organism>
<dbReference type="AlphaFoldDB" id="A0A3B0XJ88"/>
<gene>
    <name evidence="1" type="ORF">MNBD_GAMMA09-2247</name>
</gene>
<name>A0A3B0XJ88_9ZZZZ</name>
<accession>A0A3B0XJ88</accession>
<dbReference type="PROSITE" id="PS51257">
    <property type="entry name" value="PROKAR_LIPOPROTEIN"/>
    <property type="match status" value="1"/>
</dbReference>
<proteinExistence type="predicted"/>
<dbReference type="EMBL" id="UOFI01000128">
    <property type="protein sequence ID" value="VAW68398.1"/>
    <property type="molecule type" value="Genomic_DNA"/>
</dbReference>
<reference evidence="1" key="1">
    <citation type="submission" date="2018-06" db="EMBL/GenBank/DDBJ databases">
        <authorList>
            <person name="Zhirakovskaya E."/>
        </authorList>
    </citation>
    <scope>NUCLEOTIDE SEQUENCE</scope>
</reference>